<evidence type="ECO:0000313" key="4">
    <source>
        <dbReference type="EMBL" id="PWC29139.1"/>
    </source>
</evidence>
<keyword evidence="5" id="KW-1185">Reference proteome</keyword>
<dbReference type="RefSeq" id="WP_109516476.1">
    <property type="nucleotide sequence ID" value="NZ_PDOA01000004.1"/>
</dbReference>
<sequence>MPSPLPALRTIRLAPAAERHLPEMVAIFNDIVAHTDAVYTETPDTAERRALWCAQRHAQGYPVLVALGPGGAVLGFASFGDFRAAWPGFRHSVEHSVHLRADARGHGLGGALLAALEEEARALGKHAMLASIDAANHRSIRMHERLGFARVALMPQVACKAGRWLDLVMMQKLLGEGPPPP</sequence>
<protein>
    <submittedName>
        <fullName evidence="4">GNAT family N-acetyltransferase</fullName>
    </submittedName>
</protein>
<evidence type="ECO:0000256" key="2">
    <source>
        <dbReference type="ARBA" id="ARBA00023315"/>
    </source>
</evidence>
<dbReference type="GO" id="GO:0016747">
    <property type="term" value="F:acyltransferase activity, transferring groups other than amino-acyl groups"/>
    <property type="evidence" value="ECO:0007669"/>
    <property type="project" value="InterPro"/>
</dbReference>
<feature type="domain" description="N-acetyltransferase" evidence="3">
    <location>
        <begin position="11"/>
        <end position="174"/>
    </location>
</feature>
<dbReference type="PANTHER" id="PTHR43072">
    <property type="entry name" value="N-ACETYLTRANSFERASE"/>
    <property type="match status" value="1"/>
</dbReference>
<evidence type="ECO:0000313" key="5">
    <source>
        <dbReference type="Proteomes" id="UP000245048"/>
    </source>
</evidence>
<accession>A0A2U1V5E0</accession>
<proteinExistence type="predicted"/>
<dbReference type="SUPFAM" id="SSF55729">
    <property type="entry name" value="Acyl-CoA N-acyltransferases (Nat)"/>
    <property type="match status" value="1"/>
</dbReference>
<evidence type="ECO:0000259" key="3">
    <source>
        <dbReference type="PROSITE" id="PS51186"/>
    </source>
</evidence>
<keyword evidence="1 4" id="KW-0808">Transferase</keyword>
<dbReference type="Proteomes" id="UP000245048">
    <property type="component" value="Unassembled WGS sequence"/>
</dbReference>
<dbReference type="InterPro" id="IPR000182">
    <property type="entry name" value="GNAT_dom"/>
</dbReference>
<dbReference type="PANTHER" id="PTHR43072:SF23">
    <property type="entry name" value="UPF0039 PROTEIN C11D3.02C"/>
    <property type="match status" value="1"/>
</dbReference>
<dbReference type="AlphaFoldDB" id="A0A2U1V5E0"/>
<comment type="caution">
    <text evidence="4">The sequence shown here is derived from an EMBL/GenBank/DDBJ whole genome shotgun (WGS) entry which is preliminary data.</text>
</comment>
<keyword evidence="2" id="KW-0012">Acyltransferase</keyword>
<dbReference type="InterPro" id="IPR016181">
    <property type="entry name" value="Acyl_CoA_acyltransferase"/>
</dbReference>
<organism evidence="4 5">
    <name type="scientific">Teichococcus aestuarii</name>
    <dbReference type="NCBI Taxonomy" id="568898"/>
    <lineage>
        <taxon>Bacteria</taxon>
        <taxon>Pseudomonadati</taxon>
        <taxon>Pseudomonadota</taxon>
        <taxon>Alphaproteobacteria</taxon>
        <taxon>Acetobacterales</taxon>
        <taxon>Roseomonadaceae</taxon>
        <taxon>Roseomonas</taxon>
    </lineage>
</organism>
<reference evidence="5" key="1">
    <citation type="submission" date="2017-10" db="EMBL/GenBank/DDBJ databases">
        <authorList>
            <person name="Toshchakov S.V."/>
            <person name="Goeva M.A."/>
        </authorList>
    </citation>
    <scope>NUCLEOTIDE SEQUENCE [LARGE SCALE GENOMIC DNA]</scope>
    <source>
        <strain evidence="5">JR1/69-1-13</strain>
    </source>
</reference>
<dbReference type="PROSITE" id="PS51186">
    <property type="entry name" value="GNAT"/>
    <property type="match status" value="1"/>
</dbReference>
<dbReference type="EMBL" id="PDOA01000004">
    <property type="protein sequence ID" value="PWC29139.1"/>
    <property type="molecule type" value="Genomic_DNA"/>
</dbReference>
<evidence type="ECO:0000256" key="1">
    <source>
        <dbReference type="ARBA" id="ARBA00022679"/>
    </source>
</evidence>
<dbReference type="OrthoDB" id="5459937at2"/>
<name>A0A2U1V5E0_9PROT</name>
<gene>
    <name evidence="4" type="ORF">CR165_08065</name>
</gene>
<dbReference type="Pfam" id="PF00583">
    <property type="entry name" value="Acetyltransf_1"/>
    <property type="match status" value="1"/>
</dbReference>
<dbReference type="Gene3D" id="3.40.630.30">
    <property type="match status" value="1"/>
</dbReference>